<evidence type="ECO:0008006" key="5">
    <source>
        <dbReference type="Google" id="ProtNLM"/>
    </source>
</evidence>
<accession>A0A1C7GYA8</accession>
<name>A0A1C7GYA8_9BACE</name>
<evidence type="ECO:0000313" key="1">
    <source>
        <dbReference type="EMBL" id="ANU56716.1"/>
    </source>
</evidence>
<reference evidence="3" key="1">
    <citation type="submission" date="2016-04" db="EMBL/GenBank/DDBJ databases">
        <title>Complete Genome Sequences of Twelve Strains of a Stable Defined Moderately Diverse Mouse Microbiota 2 (sDMDMm2).</title>
        <authorList>
            <person name="Uchimura Y."/>
            <person name="Wyss M."/>
            <person name="Brugiroux S."/>
            <person name="Limenitakis J.P."/>
            <person name="Stecher B."/>
            <person name="McCoy K.D."/>
            <person name="Macpherson A.J."/>
        </authorList>
    </citation>
    <scope>NUCLEOTIDE SEQUENCE [LARGE SCALE GENOMIC DNA]</scope>
    <source>
        <strain evidence="3">I48</strain>
    </source>
</reference>
<accession>A0A4S2DFS3</accession>
<reference evidence="2 4" key="3">
    <citation type="submission" date="2019-04" db="EMBL/GenBank/DDBJ databases">
        <title>Microbes associate with the intestines of laboratory mice.</title>
        <authorList>
            <person name="Navarre W."/>
            <person name="Wong E."/>
            <person name="Huang K."/>
            <person name="Tropini C."/>
            <person name="Ng K."/>
            <person name="Yu B."/>
        </authorList>
    </citation>
    <scope>NUCLEOTIDE SEQUENCE [LARGE SCALE GENOMIC DNA]</scope>
    <source>
        <strain evidence="2 4">NM63_1-25</strain>
    </source>
</reference>
<dbReference type="EMBL" id="CP015401">
    <property type="protein sequence ID" value="ANU56716.1"/>
    <property type="molecule type" value="Genomic_DNA"/>
</dbReference>
<evidence type="ECO:0000313" key="2">
    <source>
        <dbReference type="EMBL" id="TGY40879.1"/>
    </source>
</evidence>
<evidence type="ECO:0000313" key="3">
    <source>
        <dbReference type="Proteomes" id="UP000092631"/>
    </source>
</evidence>
<protein>
    <recommendedName>
        <fullName evidence="5">YhcG N-terminal domain-containing protein</fullName>
    </recommendedName>
</protein>
<sequence>MRERKDFEALIHAIGFEIKHAQVQLIVAANAQMLFHYWKLGNFIRYHQKRLGWGGKVNTPLYIIRMQSGVQIS</sequence>
<dbReference type="RefSeq" id="WP_065537957.1">
    <property type="nucleotide sequence ID" value="NZ_CAPDLJ010000003.1"/>
</dbReference>
<dbReference type="GeneID" id="82186146"/>
<dbReference type="KEGG" id="bcae:A4V03_03270"/>
<reference evidence="1" key="2">
    <citation type="submission" date="2017-04" db="EMBL/GenBank/DDBJ databases">
        <title>Complete Genome Sequences of Twelve Strains of a Stable Defined Moderately Diverse Mouse Microbiota 2 (sDMDMm2).</title>
        <authorList>
            <person name="Uchimura Y."/>
            <person name="Wyss M."/>
            <person name="Brugiroux S."/>
            <person name="Limenitakis J.P."/>
            <person name="Stecher B."/>
            <person name="McCoy K.D."/>
            <person name="Macpherson A.J."/>
        </authorList>
    </citation>
    <scope>NUCLEOTIDE SEQUENCE</scope>
    <source>
        <strain evidence="1">I48</strain>
    </source>
</reference>
<organism evidence="1 3">
    <name type="scientific">Bacteroides caecimuris</name>
    <dbReference type="NCBI Taxonomy" id="1796613"/>
    <lineage>
        <taxon>Bacteria</taxon>
        <taxon>Pseudomonadati</taxon>
        <taxon>Bacteroidota</taxon>
        <taxon>Bacteroidia</taxon>
        <taxon>Bacteroidales</taxon>
        <taxon>Bacteroidaceae</taxon>
        <taxon>Bacteroides</taxon>
    </lineage>
</organism>
<proteinExistence type="predicted"/>
<dbReference type="OrthoDB" id="9801263at2"/>
<evidence type="ECO:0000313" key="4">
    <source>
        <dbReference type="Proteomes" id="UP000309566"/>
    </source>
</evidence>
<dbReference type="Proteomes" id="UP000309566">
    <property type="component" value="Unassembled WGS sequence"/>
</dbReference>
<dbReference type="Proteomes" id="UP000092631">
    <property type="component" value="Chromosome"/>
</dbReference>
<gene>
    <name evidence="1" type="ORF">A4V03_03270</name>
    <name evidence="2" type="ORF">E5353_01555</name>
</gene>
<keyword evidence="3" id="KW-1185">Reference proteome</keyword>
<dbReference type="EMBL" id="SRYX01000003">
    <property type="protein sequence ID" value="TGY40879.1"/>
    <property type="molecule type" value="Genomic_DNA"/>
</dbReference>
<dbReference type="AlphaFoldDB" id="A0A1C7GYA8"/>